<sequence>MEWTKALKESIEYIEQNILSDVSLESLSKHVHISPFYFQKAFNIMTGYTIGEYIRNRRLYLAALDLIEKDDKVIEVAYRYGYETPESFSKAFSRFHGLSPMKLRKQPYKIKPFHPMDISVSVRGGTQLDYIVEAMASFKVIGIGKRFSYEKAFDEIPEFWREWKVTCPATISGRTASDFNIGKYGISIDTMKKSHEFDYYIAGDFDKAQVNKDYEVLEIPALNWAKFHCTGPLPTSLQAVNTRIFNEWLPENKAYEISVGYNIEVYHLGDMNDQNYKCEIWIPVKKIN</sequence>
<keyword evidence="3" id="KW-0804">Transcription</keyword>
<dbReference type="InterPro" id="IPR050959">
    <property type="entry name" value="MarA-like"/>
</dbReference>
<evidence type="ECO:0000256" key="2">
    <source>
        <dbReference type="ARBA" id="ARBA00023125"/>
    </source>
</evidence>
<dbReference type="InterPro" id="IPR010499">
    <property type="entry name" value="AraC_E-bd"/>
</dbReference>
<evidence type="ECO:0000313" key="5">
    <source>
        <dbReference type="EMBL" id="SMP59842.1"/>
    </source>
</evidence>
<evidence type="ECO:0000259" key="4">
    <source>
        <dbReference type="PROSITE" id="PS01124"/>
    </source>
</evidence>
<keyword evidence="2" id="KW-0238">DNA-binding</keyword>
<feature type="domain" description="HTH araC/xylS-type" evidence="4">
    <location>
        <begin position="8"/>
        <end position="106"/>
    </location>
</feature>
<keyword evidence="6" id="KW-1185">Reference proteome</keyword>
<keyword evidence="1" id="KW-0805">Transcription regulation</keyword>
<dbReference type="PANTHER" id="PTHR47504:SF5">
    <property type="entry name" value="RIGHT ORIGIN-BINDING PROTEIN"/>
    <property type="match status" value="1"/>
</dbReference>
<reference evidence="5" key="1">
    <citation type="submission" date="2017-05" db="EMBL/GenBank/DDBJ databases">
        <authorList>
            <person name="Varghese N."/>
            <person name="Submissions S."/>
        </authorList>
    </citation>
    <scope>NUCLEOTIDE SEQUENCE</scope>
    <source>
        <strain evidence="5">Su22</strain>
    </source>
</reference>
<protein>
    <submittedName>
        <fullName evidence="5">AraC family transcriptional regulator</fullName>
    </submittedName>
</protein>
<dbReference type="SMART" id="SM00342">
    <property type="entry name" value="HTH_ARAC"/>
    <property type="match status" value="1"/>
</dbReference>
<dbReference type="InterPro" id="IPR018060">
    <property type="entry name" value="HTH_AraC"/>
</dbReference>
<dbReference type="GO" id="GO:0003700">
    <property type="term" value="F:DNA-binding transcription factor activity"/>
    <property type="evidence" value="ECO:0007669"/>
    <property type="project" value="InterPro"/>
</dbReference>
<evidence type="ECO:0000313" key="6">
    <source>
        <dbReference type="Proteomes" id="UP001158066"/>
    </source>
</evidence>
<comment type="caution">
    <text evidence="5">The sequence shown here is derived from an EMBL/GenBank/DDBJ whole genome shotgun (WGS) entry which is preliminary data.</text>
</comment>
<dbReference type="SMART" id="SM00871">
    <property type="entry name" value="AraC_E_bind"/>
    <property type="match status" value="1"/>
</dbReference>
<dbReference type="Proteomes" id="UP001158066">
    <property type="component" value="Unassembled WGS sequence"/>
</dbReference>
<dbReference type="RefSeq" id="WP_283409501.1">
    <property type="nucleotide sequence ID" value="NZ_FXUF01000008.1"/>
</dbReference>
<dbReference type="InterPro" id="IPR011256">
    <property type="entry name" value="Reg_factor_effector_dom_sf"/>
</dbReference>
<name>A0AA45WWF6_9CLOT</name>
<dbReference type="InterPro" id="IPR029441">
    <property type="entry name" value="Cass2"/>
</dbReference>
<dbReference type="AlphaFoldDB" id="A0AA45WWF6"/>
<dbReference type="Gene3D" id="1.10.10.60">
    <property type="entry name" value="Homeodomain-like"/>
    <property type="match status" value="2"/>
</dbReference>
<accession>A0AA45WWF6</accession>
<dbReference type="SUPFAM" id="SSF46689">
    <property type="entry name" value="Homeodomain-like"/>
    <property type="match status" value="2"/>
</dbReference>
<evidence type="ECO:0000256" key="3">
    <source>
        <dbReference type="ARBA" id="ARBA00023163"/>
    </source>
</evidence>
<dbReference type="PANTHER" id="PTHR47504">
    <property type="entry name" value="RIGHT ORIGIN-BINDING PROTEIN"/>
    <property type="match status" value="1"/>
</dbReference>
<dbReference type="PROSITE" id="PS00041">
    <property type="entry name" value="HTH_ARAC_FAMILY_1"/>
    <property type="match status" value="1"/>
</dbReference>
<dbReference type="InterPro" id="IPR018062">
    <property type="entry name" value="HTH_AraC-typ_CS"/>
</dbReference>
<dbReference type="Pfam" id="PF14526">
    <property type="entry name" value="Cass2"/>
    <property type="match status" value="1"/>
</dbReference>
<gene>
    <name evidence="5" type="ORF">SAMN06296020_1088</name>
</gene>
<dbReference type="EMBL" id="FXUF01000008">
    <property type="protein sequence ID" value="SMP59842.1"/>
    <property type="molecule type" value="Genomic_DNA"/>
</dbReference>
<evidence type="ECO:0000256" key="1">
    <source>
        <dbReference type="ARBA" id="ARBA00023015"/>
    </source>
</evidence>
<dbReference type="InterPro" id="IPR009057">
    <property type="entry name" value="Homeodomain-like_sf"/>
</dbReference>
<dbReference type="PROSITE" id="PS01124">
    <property type="entry name" value="HTH_ARAC_FAMILY_2"/>
    <property type="match status" value="1"/>
</dbReference>
<dbReference type="Gene3D" id="3.20.80.10">
    <property type="entry name" value="Regulatory factor, effector binding domain"/>
    <property type="match status" value="1"/>
</dbReference>
<dbReference type="Pfam" id="PF12833">
    <property type="entry name" value="HTH_18"/>
    <property type="match status" value="1"/>
</dbReference>
<proteinExistence type="predicted"/>
<dbReference type="GO" id="GO:0043565">
    <property type="term" value="F:sequence-specific DNA binding"/>
    <property type="evidence" value="ECO:0007669"/>
    <property type="project" value="InterPro"/>
</dbReference>
<organism evidence="5 6">
    <name type="scientific">Anoxynatronum buryatiense</name>
    <dbReference type="NCBI Taxonomy" id="489973"/>
    <lineage>
        <taxon>Bacteria</taxon>
        <taxon>Bacillati</taxon>
        <taxon>Bacillota</taxon>
        <taxon>Clostridia</taxon>
        <taxon>Eubacteriales</taxon>
        <taxon>Clostridiaceae</taxon>
        <taxon>Anoxynatronum</taxon>
    </lineage>
</organism>
<dbReference type="SUPFAM" id="SSF55136">
    <property type="entry name" value="Probable bacterial effector-binding domain"/>
    <property type="match status" value="1"/>
</dbReference>